<dbReference type="Proteomes" id="UP000177208">
    <property type="component" value="Unassembled WGS sequence"/>
</dbReference>
<dbReference type="EMBL" id="MFZG01000041">
    <property type="protein sequence ID" value="OGK15092.1"/>
    <property type="molecule type" value="Genomic_DNA"/>
</dbReference>
<proteinExistence type="predicted"/>
<name>A0A1F7G8Y3_9BACT</name>
<evidence type="ECO:0000313" key="2">
    <source>
        <dbReference type="Proteomes" id="UP000177208"/>
    </source>
</evidence>
<reference evidence="1 2" key="1">
    <citation type="journal article" date="2016" name="Nat. Commun.">
        <title>Thousands of microbial genomes shed light on interconnected biogeochemical processes in an aquifer system.</title>
        <authorList>
            <person name="Anantharaman K."/>
            <person name="Brown C.T."/>
            <person name="Hug L.A."/>
            <person name="Sharon I."/>
            <person name="Castelle C.J."/>
            <person name="Probst A.J."/>
            <person name="Thomas B.C."/>
            <person name="Singh A."/>
            <person name="Wilkins M.J."/>
            <person name="Karaoz U."/>
            <person name="Brodie E.L."/>
            <person name="Williams K.H."/>
            <person name="Hubbard S.S."/>
            <person name="Banfield J.F."/>
        </authorList>
    </citation>
    <scope>NUCLEOTIDE SEQUENCE [LARGE SCALE GENOMIC DNA]</scope>
</reference>
<sequence>MYTKSYLTAQIISQILEGEGIRVVDLNQESLTNKKCEVVEDDRDFSQTALAISRFLRCRLSIGETQAYDIILKLGEVEEKWEVE</sequence>
<accession>A0A1F7G8Y3</accession>
<protein>
    <recommendedName>
        <fullName evidence="3">LytR/CpsA/Psr regulator C-terminal domain-containing protein</fullName>
    </recommendedName>
</protein>
<evidence type="ECO:0008006" key="3">
    <source>
        <dbReference type="Google" id="ProtNLM"/>
    </source>
</evidence>
<dbReference type="AlphaFoldDB" id="A0A1F7G8Y3"/>
<evidence type="ECO:0000313" key="1">
    <source>
        <dbReference type="EMBL" id="OGK15092.1"/>
    </source>
</evidence>
<comment type="caution">
    <text evidence="1">The sequence shown here is derived from an EMBL/GenBank/DDBJ whole genome shotgun (WGS) entry which is preliminary data.</text>
</comment>
<gene>
    <name evidence="1" type="ORF">A2774_01425</name>
</gene>
<organism evidence="1 2">
    <name type="scientific">Candidatus Roizmanbacteria bacterium RIFCSPHIGHO2_01_FULL_39_12c</name>
    <dbReference type="NCBI Taxonomy" id="1802031"/>
    <lineage>
        <taxon>Bacteria</taxon>
        <taxon>Candidatus Roizmaniibacteriota</taxon>
    </lineage>
</organism>